<accession>A0A9D4UDY1</accession>
<dbReference type="Proteomes" id="UP000886520">
    <property type="component" value="Chromosome 18"/>
</dbReference>
<name>A0A9D4UDY1_ADICA</name>
<dbReference type="CDD" id="cd02035">
    <property type="entry name" value="ArsA"/>
    <property type="match status" value="1"/>
</dbReference>
<evidence type="ECO:0000256" key="2">
    <source>
        <dbReference type="ARBA" id="ARBA00022528"/>
    </source>
</evidence>
<dbReference type="AlphaFoldDB" id="A0A9D4UDY1"/>
<dbReference type="InterPro" id="IPR040612">
    <property type="entry name" value="ArsA_HSP20-like"/>
</dbReference>
<dbReference type="PANTHER" id="PTHR43868">
    <property type="entry name" value="OS02G0711200 PROTEIN"/>
    <property type="match status" value="1"/>
</dbReference>
<evidence type="ECO:0000313" key="5">
    <source>
        <dbReference type="EMBL" id="KAI5066095.1"/>
    </source>
</evidence>
<keyword evidence="2" id="KW-0934">Plastid</keyword>
<protein>
    <submittedName>
        <fullName evidence="5">Uncharacterized protein</fullName>
    </submittedName>
</protein>
<dbReference type="InterPro" id="IPR053262">
    <property type="entry name" value="ArsA_ATPase-like"/>
</dbReference>
<dbReference type="InterPro" id="IPR025723">
    <property type="entry name" value="ArsA/GET3_ATPase-like"/>
</dbReference>
<comment type="similarity">
    <text evidence="1">Belongs to the arsA ATPase family.</text>
</comment>
<evidence type="ECO:0000313" key="6">
    <source>
        <dbReference type="Proteomes" id="UP000886520"/>
    </source>
</evidence>
<comment type="caution">
    <text evidence="5">The sequence shown here is derived from an EMBL/GenBank/DDBJ whole genome shotgun (WGS) entry which is preliminary data.</text>
</comment>
<evidence type="ECO:0000256" key="1">
    <source>
        <dbReference type="ARBA" id="ARBA00011040"/>
    </source>
</evidence>
<keyword evidence="6" id="KW-1185">Reference proteome</keyword>
<keyword evidence="2" id="KW-0150">Chloroplast</keyword>
<proteinExistence type="inferred from homology"/>
<dbReference type="EMBL" id="JABFUD020000018">
    <property type="protein sequence ID" value="KAI5066095.1"/>
    <property type="molecule type" value="Genomic_DNA"/>
</dbReference>
<dbReference type="PANTHER" id="PTHR43868:SF1">
    <property type="entry name" value="P-LOOP CONTAINING NUCLEOSIDE TRIPHOSPHATE HYDROLASES SUPERFAMILY PROTEIN"/>
    <property type="match status" value="1"/>
</dbReference>
<gene>
    <name evidence="5" type="ORF">GOP47_0018719</name>
</gene>
<feature type="domain" description="ArsA HSP20-like" evidence="4">
    <location>
        <begin position="376"/>
        <end position="434"/>
    </location>
</feature>
<dbReference type="Gene3D" id="2.60.40.790">
    <property type="match status" value="1"/>
</dbReference>
<dbReference type="Pfam" id="PF17886">
    <property type="entry name" value="ArsA_HSP20"/>
    <property type="match status" value="1"/>
</dbReference>
<dbReference type="SUPFAM" id="SSF52540">
    <property type="entry name" value="P-loop containing nucleoside triphosphate hydrolases"/>
    <property type="match status" value="1"/>
</dbReference>
<feature type="domain" description="ArsA/GET3 Anion-transporting ATPase-like" evidence="3">
    <location>
        <begin position="39"/>
        <end position="287"/>
    </location>
</feature>
<organism evidence="5 6">
    <name type="scientific">Adiantum capillus-veneris</name>
    <name type="common">Maidenhair fern</name>
    <dbReference type="NCBI Taxonomy" id="13818"/>
    <lineage>
        <taxon>Eukaryota</taxon>
        <taxon>Viridiplantae</taxon>
        <taxon>Streptophyta</taxon>
        <taxon>Embryophyta</taxon>
        <taxon>Tracheophyta</taxon>
        <taxon>Polypodiopsida</taxon>
        <taxon>Polypodiidae</taxon>
        <taxon>Polypodiales</taxon>
        <taxon>Pteridineae</taxon>
        <taxon>Pteridaceae</taxon>
        <taxon>Vittarioideae</taxon>
        <taxon>Adiantum</taxon>
    </lineage>
</organism>
<reference evidence="5" key="1">
    <citation type="submission" date="2021-01" db="EMBL/GenBank/DDBJ databases">
        <title>Adiantum capillus-veneris genome.</title>
        <authorList>
            <person name="Fang Y."/>
            <person name="Liao Q."/>
        </authorList>
    </citation>
    <scope>NUCLEOTIDE SEQUENCE</scope>
    <source>
        <strain evidence="5">H3</strain>
        <tissue evidence="5">Leaf</tissue>
    </source>
</reference>
<dbReference type="Pfam" id="PF02374">
    <property type="entry name" value="ArsA_ATPase"/>
    <property type="match status" value="1"/>
</dbReference>
<dbReference type="InterPro" id="IPR027417">
    <property type="entry name" value="P-loop_NTPase"/>
</dbReference>
<sequence length="448" mass="48549">MSEAWPYWLVSGAASRKQNARPSGGLVFANAQQQRQGTTKLVTFLGKGGSGKTIASLLAAHHYATSGLRTCLVVQSQEPTVDYLMGGKIASSPKTFCDGALDVVRLESTKLLLDPLVQLKKADAKLNFSQGALDEVVGEELSVLPGMDAVLALGAMERLIGFAGDILKGQKADQTYDVVVYDGLSSEETLRLLGAAEKSRWYLQRARDLAEKTDTGRVTSPSILRLLETSAMQDSGSETPGRSIAELWDGADKVLERISQAFADSKRFSCFLVMDPSNELSVNAAMRYWGCATQAGARVTGAFYAEDGMHNEQMQAHREVFAPLVVASLPSVPLTKGTNWSQAISNLSANVKTLLQKDNFGDIPTPVEYNVKRQTVTFFLPGFEKSEIKLSQWRGGSALLIEVGDQRRVVQLPPSLRGKVSGAKFEGKSLVVTMKPKHSKLAVLVFQS</sequence>
<evidence type="ECO:0000259" key="4">
    <source>
        <dbReference type="Pfam" id="PF17886"/>
    </source>
</evidence>
<dbReference type="InterPro" id="IPR008978">
    <property type="entry name" value="HSP20-like_chaperone"/>
</dbReference>
<dbReference type="Gene3D" id="3.40.50.300">
    <property type="entry name" value="P-loop containing nucleotide triphosphate hydrolases"/>
    <property type="match status" value="1"/>
</dbReference>
<dbReference type="OrthoDB" id="1909609at2759"/>
<evidence type="ECO:0000259" key="3">
    <source>
        <dbReference type="Pfam" id="PF02374"/>
    </source>
</evidence>